<dbReference type="AlphaFoldDB" id="A0A499VFW3"/>
<name>A0A499VFW3_STRAX</name>
<evidence type="ECO:0000256" key="1">
    <source>
        <dbReference type="SAM" id="MobiDB-lite"/>
    </source>
</evidence>
<organism evidence="2">
    <name type="scientific">Streptomyces avermitilis</name>
    <dbReference type="NCBI Taxonomy" id="33903"/>
    <lineage>
        <taxon>Bacteria</taxon>
        <taxon>Bacillati</taxon>
        <taxon>Actinomycetota</taxon>
        <taxon>Actinomycetes</taxon>
        <taxon>Kitasatosporales</taxon>
        <taxon>Streptomycetaceae</taxon>
        <taxon>Streptomyces</taxon>
    </lineage>
</organism>
<reference evidence="2" key="1">
    <citation type="submission" date="2019-04" db="EMBL/GenBank/DDBJ databases">
        <title>Draft genome sequences of Streptomyces avermitilis MC3.</title>
        <authorList>
            <person name="Komaki H."/>
            <person name="Tamura T."/>
            <person name="Hosoyama A."/>
        </authorList>
    </citation>
    <scope>NUCLEOTIDE SEQUENCE</scope>
    <source>
        <strain evidence="2">MC3</strain>
    </source>
</reference>
<feature type="region of interest" description="Disordered" evidence="1">
    <location>
        <begin position="1"/>
        <end position="33"/>
    </location>
</feature>
<sequence length="281" mass="29666">MVAERLAHPEVRQDDGGDAAVQGLQGRRGADRDEQVGAVEDLAHVSVHQTEVGRETVGKPLRQLLVGQLLDVRGVLARLGAQLEQHLAVRVQAGVLDQPVQQVRTVPPPLRYGGLRGEDHRVGPAPPLCGRVVPGVGPPAEEGQRHLGHRRGVGAHSLEHGPETLRVLTGVGEDEVRAVAQQEAVGELLVDDADIAGDDHGPLLVSLPGVPESVQHRLDGAADEGEHDDVVRLPLHMAQELDGGDLAQGVRADADLFELAGGGGGTAPQQEAVEPNVRFIR</sequence>
<proteinExistence type="predicted"/>
<gene>
    <name evidence="2" type="ORF">SAVMC3_38870</name>
</gene>
<feature type="compositionally biased region" description="Basic and acidic residues" evidence="1">
    <location>
        <begin position="1"/>
        <end position="15"/>
    </location>
</feature>
<protein>
    <submittedName>
        <fullName evidence="2">Uncharacterized protein</fullName>
    </submittedName>
</protein>
<dbReference type="EMBL" id="AP019621">
    <property type="protein sequence ID" value="BBJ51258.1"/>
    <property type="molecule type" value="Genomic_DNA"/>
</dbReference>
<accession>A0A499VFW3</accession>
<evidence type="ECO:0000313" key="2">
    <source>
        <dbReference type="EMBL" id="BBJ51258.1"/>
    </source>
</evidence>